<name>A0ABU4GPL8_9CLOT</name>
<feature type="signal peptide" evidence="1">
    <location>
        <begin position="1"/>
        <end position="22"/>
    </location>
</feature>
<keyword evidence="3" id="KW-1185">Reference proteome</keyword>
<sequence length="98" mass="11075">MKKILLLLLCTGLFFQSNYVISNASTGNYNTKAEGEKVITDRNTIEKMALQDGINPQSVNKIIINEYELKPTAIKKVPQDNFKAKRLTSTFYTRSSVN</sequence>
<accession>A0ABU4GPL8</accession>
<dbReference type="EMBL" id="JAWONS010000240">
    <property type="protein sequence ID" value="MDW2798937.1"/>
    <property type="molecule type" value="Genomic_DNA"/>
</dbReference>
<proteinExistence type="predicted"/>
<keyword evidence="1" id="KW-0732">Signal</keyword>
<protein>
    <submittedName>
        <fullName evidence="2">Uncharacterized protein</fullName>
    </submittedName>
</protein>
<evidence type="ECO:0000256" key="1">
    <source>
        <dbReference type="SAM" id="SignalP"/>
    </source>
</evidence>
<evidence type="ECO:0000313" key="3">
    <source>
        <dbReference type="Proteomes" id="UP001276854"/>
    </source>
</evidence>
<reference evidence="2 3" key="1">
    <citation type="submission" date="2023-10" db="EMBL/GenBank/DDBJ databases">
        <title>A novel Glycoside Hydrolase 43-Like Enzyme from Clostrdium boliviensis is an Endo-xylanase, and a Candidate for Xylooligosaccharides Production from Different Xylan Substrates.</title>
        <authorList>
            <person name="Alvarez M.T."/>
            <person name="Rocabado-Villegas L.R."/>
            <person name="Salas-Veizaga D.M."/>
            <person name="Linares-Pasten J.A."/>
            <person name="Gudmundsdottir E.E."/>
            <person name="Hreggvidsson G.O."/>
            <person name="Adlercreutz P."/>
            <person name="Nordberg Karlsson E."/>
        </authorList>
    </citation>
    <scope>NUCLEOTIDE SEQUENCE [LARGE SCALE GENOMIC DNA]</scope>
    <source>
        <strain evidence="2 3">E-1</strain>
    </source>
</reference>
<dbReference type="Proteomes" id="UP001276854">
    <property type="component" value="Unassembled WGS sequence"/>
</dbReference>
<feature type="chain" id="PRO_5047258972" evidence="1">
    <location>
        <begin position="23"/>
        <end position="98"/>
    </location>
</feature>
<dbReference type="RefSeq" id="WP_318065136.1">
    <property type="nucleotide sequence ID" value="NZ_JAWONS010000240.1"/>
</dbReference>
<comment type="caution">
    <text evidence="2">The sequence shown here is derived from an EMBL/GenBank/DDBJ whole genome shotgun (WGS) entry which is preliminary data.</text>
</comment>
<evidence type="ECO:0000313" key="2">
    <source>
        <dbReference type="EMBL" id="MDW2798937.1"/>
    </source>
</evidence>
<gene>
    <name evidence="2" type="ORF">RZO55_15285</name>
</gene>
<organism evidence="2 3">
    <name type="scientific">Clostridium boliviensis</name>
    <dbReference type="NCBI Taxonomy" id="318465"/>
    <lineage>
        <taxon>Bacteria</taxon>
        <taxon>Bacillati</taxon>
        <taxon>Bacillota</taxon>
        <taxon>Clostridia</taxon>
        <taxon>Eubacteriales</taxon>
        <taxon>Clostridiaceae</taxon>
        <taxon>Clostridium</taxon>
    </lineage>
</organism>